<evidence type="ECO:0000313" key="2">
    <source>
        <dbReference type="EMBL" id="KAA5546506.1"/>
    </source>
</evidence>
<keyword evidence="1" id="KW-1133">Transmembrane helix</keyword>
<sequence>MKLLLVFRWVLVTTLTLVALFYLFMSQAEKDKTPNIITANTNKFPPLMLTGDYRALIRLQDTTVLLNESITFSKSDLDSLVAKDLYGGITDTAYLQHMGTLGWHPANAAAGKITLKKTKAIPYQISLLQKTKNIAVPLLYTPDSVVLNKSARRWQNIEAVNGAANMHYGLGLDYIPSDKSDIKLVARRGSVLATYPPATPQQLLDADDNELFTFDPKQIQPLALNDEEIHTTTVNFQLVHPFYNNAIGQIVKDWSAGKIMGWLLISLMALFADKIKEQLLQPLVQKAFTPSRRKSKAASKKAN</sequence>
<gene>
    <name evidence="2" type="ORF">F0145_11495</name>
</gene>
<evidence type="ECO:0000313" key="3">
    <source>
        <dbReference type="Proteomes" id="UP000323426"/>
    </source>
</evidence>
<keyword evidence="1" id="KW-0812">Transmembrane</keyword>
<dbReference type="Proteomes" id="UP000323426">
    <property type="component" value="Unassembled WGS sequence"/>
</dbReference>
<dbReference type="AlphaFoldDB" id="A0A5M6DJG2"/>
<comment type="caution">
    <text evidence="2">The sequence shown here is derived from an EMBL/GenBank/DDBJ whole genome shotgun (WGS) entry which is preliminary data.</text>
</comment>
<keyword evidence="3" id="KW-1185">Reference proteome</keyword>
<protein>
    <submittedName>
        <fullName evidence="2">Uncharacterized protein</fullName>
    </submittedName>
</protein>
<feature type="transmembrane region" description="Helical" evidence="1">
    <location>
        <begin position="6"/>
        <end position="25"/>
    </location>
</feature>
<dbReference type="EMBL" id="VWSF01000007">
    <property type="protein sequence ID" value="KAA5546506.1"/>
    <property type="molecule type" value="Genomic_DNA"/>
</dbReference>
<accession>A0A5M6DJG2</accession>
<proteinExistence type="predicted"/>
<dbReference type="RefSeq" id="WP_150088553.1">
    <property type="nucleotide sequence ID" value="NZ_VWSF01000007.1"/>
</dbReference>
<reference evidence="2 3" key="1">
    <citation type="submission" date="2019-09" db="EMBL/GenBank/DDBJ databases">
        <title>Genome sequence and assembly of Adhaeribacter sp.</title>
        <authorList>
            <person name="Chhetri G."/>
        </authorList>
    </citation>
    <scope>NUCLEOTIDE SEQUENCE [LARGE SCALE GENOMIC DNA]</scope>
    <source>
        <strain evidence="2 3">DK36</strain>
    </source>
</reference>
<organism evidence="2 3">
    <name type="scientific">Adhaeribacter rhizoryzae</name>
    <dbReference type="NCBI Taxonomy" id="2607907"/>
    <lineage>
        <taxon>Bacteria</taxon>
        <taxon>Pseudomonadati</taxon>
        <taxon>Bacteroidota</taxon>
        <taxon>Cytophagia</taxon>
        <taxon>Cytophagales</taxon>
        <taxon>Hymenobacteraceae</taxon>
        <taxon>Adhaeribacter</taxon>
    </lineage>
</organism>
<name>A0A5M6DJG2_9BACT</name>
<keyword evidence="1" id="KW-0472">Membrane</keyword>
<evidence type="ECO:0000256" key="1">
    <source>
        <dbReference type="SAM" id="Phobius"/>
    </source>
</evidence>